<dbReference type="PANTHER" id="PTHR21294">
    <property type="entry name" value="ELECTRON TRANSFER FLAVOPROTEIN BETA-SUBUNIT"/>
    <property type="match status" value="1"/>
</dbReference>
<dbReference type="InterPro" id="IPR033948">
    <property type="entry name" value="ETF_beta_N"/>
</dbReference>
<feature type="domain" description="Electron transfer flavoprotein alpha/beta-subunit N-terminal" evidence="5">
    <location>
        <begin position="39"/>
        <end position="229"/>
    </location>
</feature>
<keyword evidence="3" id="KW-0813">Transport</keyword>
<dbReference type="PIRSF" id="PIRSF000090">
    <property type="entry name" value="Beta-ETF"/>
    <property type="match status" value="1"/>
</dbReference>
<evidence type="ECO:0000313" key="6">
    <source>
        <dbReference type="EMBL" id="HDM90826.1"/>
    </source>
</evidence>
<comment type="caution">
    <text evidence="6">The sequence shown here is derived from an EMBL/GenBank/DDBJ whole genome shotgun (WGS) entry which is preliminary data.</text>
</comment>
<comment type="similarity">
    <text evidence="1">Belongs to the ETF beta-subunit/FixA family.</text>
</comment>
<protein>
    <recommendedName>
        <fullName evidence="2">Electron transfer flavoprotein subunit beta</fullName>
    </recommendedName>
</protein>
<evidence type="ECO:0000256" key="2">
    <source>
        <dbReference type="ARBA" id="ARBA00016797"/>
    </source>
</evidence>
<dbReference type="InterPro" id="IPR012255">
    <property type="entry name" value="ETF_b"/>
</dbReference>
<evidence type="ECO:0000256" key="3">
    <source>
        <dbReference type="ARBA" id="ARBA00022448"/>
    </source>
</evidence>
<keyword evidence="4" id="KW-0249">Electron transport</keyword>
<dbReference type="SUPFAM" id="SSF52402">
    <property type="entry name" value="Adenine nucleotide alpha hydrolases-like"/>
    <property type="match status" value="1"/>
</dbReference>
<dbReference type="GO" id="GO:0009055">
    <property type="term" value="F:electron transfer activity"/>
    <property type="evidence" value="ECO:0007669"/>
    <property type="project" value="InterPro"/>
</dbReference>
<reference evidence="6" key="1">
    <citation type="journal article" date="2020" name="mSystems">
        <title>Genome- and Community-Level Interaction Insights into Carbon Utilization and Element Cycling Functions of Hydrothermarchaeota in Hydrothermal Sediment.</title>
        <authorList>
            <person name="Zhou Z."/>
            <person name="Liu Y."/>
            <person name="Xu W."/>
            <person name="Pan J."/>
            <person name="Luo Z.H."/>
            <person name="Li M."/>
        </authorList>
    </citation>
    <scope>NUCLEOTIDE SEQUENCE [LARGE SCALE GENOMIC DNA]</scope>
    <source>
        <strain evidence="6">HyVt-237</strain>
    </source>
</reference>
<dbReference type="Pfam" id="PF01012">
    <property type="entry name" value="ETF"/>
    <property type="match status" value="1"/>
</dbReference>
<organism evidence="6">
    <name type="scientific">candidate division WOR-3 bacterium</name>
    <dbReference type="NCBI Taxonomy" id="2052148"/>
    <lineage>
        <taxon>Bacteria</taxon>
        <taxon>Bacteria division WOR-3</taxon>
    </lineage>
</organism>
<evidence type="ECO:0000256" key="1">
    <source>
        <dbReference type="ARBA" id="ARBA00007557"/>
    </source>
</evidence>
<gene>
    <name evidence="6" type="ORF">ENG67_06445</name>
</gene>
<dbReference type="EMBL" id="DRBW01000237">
    <property type="protein sequence ID" value="HDM90826.1"/>
    <property type="molecule type" value="Genomic_DNA"/>
</dbReference>
<evidence type="ECO:0000256" key="4">
    <source>
        <dbReference type="ARBA" id="ARBA00022982"/>
    </source>
</evidence>
<dbReference type="CDD" id="cd01714">
    <property type="entry name" value="ETF_beta"/>
    <property type="match status" value="1"/>
</dbReference>
<dbReference type="Proteomes" id="UP000885931">
    <property type="component" value="Unassembled WGS sequence"/>
</dbReference>
<dbReference type="InterPro" id="IPR014730">
    <property type="entry name" value="ETF_a/b_N"/>
</dbReference>
<dbReference type="SMART" id="SM00893">
    <property type="entry name" value="ETF"/>
    <property type="match status" value="1"/>
</dbReference>
<evidence type="ECO:0000259" key="5">
    <source>
        <dbReference type="SMART" id="SM00893"/>
    </source>
</evidence>
<name>A0A7C0X9H4_UNCW3</name>
<proteinExistence type="inferred from homology"/>
<accession>A0A7C0X9H4</accession>
<dbReference type="PANTHER" id="PTHR21294:SF8">
    <property type="entry name" value="ELECTRON TRANSFER FLAVOPROTEIN SUBUNIT BETA"/>
    <property type="match status" value="1"/>
</dbReference>
<dbReference type="InterPro" id="IPR014729">
    <property type="entry name" value="Rossmann-like_a/b/a_fold"/>
</dbReference>
<sequence length="268" mass="29305">MLAGVQAIAIKRRSGLKILVFIKRVPDTGIPIRVKPDGSDIVREESLTYVTNPYDEYAVEEALRIREKLGEGEIVAASLGDDSARDVLKNALALGVDRAVLLRTENPDRVDGFATAKVLADFAYNEGFNLILTGKEAADMSDSQVPSYVASLLGIPQASYAIGLEVNPPSLVVKRETDYGVETLELMMPALITCEKGLNEPRLPTLRGIMAARKKEIEVVPAYVPASNHELLLLSPPPPREQGRILDVPVEEAVRELIRLLKEEQGIL</sequence>
<dbReference type="AlphaFoldDB" id="A0A7C0X9H4"/>
<dbReference type="Gene3D" id="3.40.50.620">
    <property type="entry name" value="HUPs"/>
    <property type="match status" value="1"/>
</dbReference>